<evidence type="ECO:0000313" key="3">
    <source>
        <dbReference type="Proteomes" id="UP001163328"/>
    </source>
</evidence>
<dbReference type="RefSeq" id="WP_264434409.1">
    <property type="nucleotide sequence ID" value="NZ_CP081495.1"/>
</dbReference>
<evidence type="ECO:0000256" key="1">
    <source>
        <dbReference type="SAM" id="SignalP"/>
    </source>
</evidence>
<keyword evidence="3" id="KW-1185">Reference proteome</keyword>
<proteinExistence type="predicted"/>
<sequence>MKKILQILLLTFSVFIAACTSTDDFDGITGNGTTVTIKLIDSKGLPIRAIPVYAFSIETWVKNGGEAADMTFADFTVKTNNNGIAEFGGFDTEVFFNTGNNFTNIFTFVVEYEVDGITLRKIERATLVQNSYNELVFTL</sequence>
<feature type="chain" id="PRO_5047273161" evidence="1">
    <location>
        <begin position="18"/>
        <end position="139"/>
    </location>
</feature>
<gene>
    <name evidence="2" type="ORF">K5I29_03175</name>
</gene>
<dbReference type="EMBL" id="CP081495">
    <property type="protein sequence ID" value="UYW01931.1"/>
    <property type="molecule type" value="Genomic_DNA"/>
</dbReference>
<feature type="signal peptide" evidence="1">
    <location>
        <begin position="1"/>
        <end position="17"/>
    </location>
</feature>
<dbReference type="PROSITE" id="PS51257">
    <property type="entry name" value="PROKAR_LIPOPROTEIN"/>
    <property type="match status" value="1"/>
</dbReference>
<reference evidence="2" key="1">
    <citation type="submission" date="2021-08" db="EMBL/GenBank/DDBJ databases">
        <title>Flavobacterium sp. strain CC-SYL302.</title>
        <authorList>
            <person name="Lin S.-Y."/>
            <person name="Lee T.-H."/>
            <person name="Young C.-C."/>
        </authorList>
    </citation>
    <scope>NUCLEOTIDE SEQUENCE</scope>
    <source>
        <strain evidence="2">CC-SYL302</strain>
    </source>
</reference>
<organism evidence="2 3">
    <name type="scientific">Flavobacterium agricola</name>
    <dbReference type="NCBI Taxonomy" id="2870839"/>
    <lineage>
        <taxon>Bacteria</taxon>
        <taxon>Pseudomonadati</taxon>
        <taxon>Bacteroidota</taxon>
        <taxon>Flavobacteriia</taxon>
        <taxon>Flavobacteriales</taxon>
        <taxon>Flavobacteriaceae</taxon>
        <taxon>Flavobacterium</taxon>
    </lineage>
</organism>
<keyword evidence="1" id="KW-0732">Signal</keyword>
<accession>A0ABY6M085</accession>
<evidence type="ECO:0000313" key="2">
    <source>
        <dbReference type="EMBL" id="UYW01931.1"/>
    </source>
</evidence>
<protein>
    <submittedName>
        <fullName evidence="2">Uncharacterized protein</fullName>
    </submittedName>
</protein>
<dbReference type="Proteomes" id="UP001163328">
    <property type="component" value="Chromosome"/>
</dbReference>
<name>A0ABY6M085_9FLAO</name>